<keyword evidence="6" id="KW-1185">Reference proteome</keyword>
<dbReference type="Pfam" id="PF20990">
    <property type="entry name" value="DUF2207_C"/>
    <property type="match status" value="1"/>
</dbReference>
<dbReference type="InterPro" id="IPR048389">
    <property type="entry name" value="YciQ-like_C"/>
</dbReference>
<evidence type="ECO:0000259" key="3">
    <source>
        <dbReference type="Pfam" id="PF09972"/>
    </source>
</evidence>
<evidence type="ECO:0000256" key="2">
    <source>
        <dbReference type="SAM" id="Phobius"/>
    </source>
</evidence>
<gene>
    <name evidence="5" type="ORF">GCM10010449_10540</name>
</gene>
<feature type="transmembrane region" description="Helical" evidence="2">
    <location>
        <begin position="386"/>
        <end position="410"/>
    </location>
</feature>
<feature type="domain" description="DUF2207" evidence="3">
    <location>
        <begin position="19"/>
        <end position="189"/>
    </location>
</feature>
<feature type="region of interest" description="Disordered" evidence="1">
    <location>
        <begin position="530"/>
        <end position="574"/>
    </location>
</feature>
<evidence type="ECO:0000259" key="4">
    <source>
        <dbReference type="Pfam" id="PF20990"/>
    </source>
</evidence>
<dbReference type="RefSeq" id="WP_344519238.1">
    <property type="nucleotide sequence ID" value="NZ_BAAAUG010000021.1"/>
</dbReference>
<feature type="transmembrane region" description="Helical" evidence="2">
    <location>
        <begin position="219"/>
        <end position="240"/>
    </location>
</feature>
<dbReference type="Proteomes" id="UP001501637">
    <property type="component" value="Unassembled WGS sequence"/>
</dbReference>
<dbReference type="EMBL" id="BAAAUG010000021">
    <property type="protein sequence ID" value="GAA3088687.1"/>
    <property type="molecule type" value="Genomic_DNA"/>
</dbReference>
<dbReference type="Pfam" id="PF09972">
    <property type="entry name" value="DUF2207"/>
    <property type="match status" value="1"/>
</dbReference>
<feature type="transmembrane region" description="Helical" evidence="2">
    <location>
        <begin position="422"/>
        <end position="441"/>
    </location>
</feature>
<proteinExistence type="predicted"/>
<sequence>MVGLVALLTAWLGRPGERIHTLRAGAEVQGDGGLRVTETIDYDFAGEERHGIWRKVTRTETGSPEDVQVTMDGRPVDFRAADVPDGTRVVVGDPADTVTGRHRYEIAYTLPGVIDEDGFGWDAVGNDWEVPIGRAEAHLTAPHGLTQPRCVWGDQGDDRPCARIEQPSDGRVDVAAEGLEPGQGMTVYAGKGEALAGGTETLPQPSKTFTAAPDGDSVWSGWTLATGASLGAAMLVTWLIRLVGRSPVKSADGRLRRDLGRLAAALEPSPTPPEGLTPAHGGILLADRVRAEHRTAVLMYAMATGHLELSGKKSKPLLRLPERVPDRGADPLTGEVLRTIFKRGQKIRLGQYRKGFSAGWRLLGERLRDWHRGGGDGLWMPYARTLWLTALVVGGVAVGAGVTVLCLGSADVSDPDSAWHTPVLVGSAVAAAGATLLLRGWELRRRTPRGAQLWLRTEAFRRYLAEPDGRLPAPQDTDTYTAWSVALGETAAWTAVAEQSLRAAAVAGAAADADDQQRLHLYALTMTGTADRTASSPSSGGSGGGSSSGGGGSSDSGGGGGTGGGDGGGGGGSW</sequence>
<evidence type="ECO:0000256" key="1">
    <source>
        <dbReference type="SAM" id="MobiDB-lite"/>
    </source>
</evidence>
<keyword evidence="2" id="KW-0812">Transmembrane</keyword>
<feature type="domain" description="Predicted membrane protein YciQ-like C-terminal" evidence="4">
    <location>
        <begin position="272"/>
        <end position="466"/>
    </location>
</feature>
<organism evidence="5 6">
    <name type="scientific">Streptomyces rectiviolaceus</name>
    <dbReference type="NCBI Taxonomy" id="332591"/>
    <lineage>
        <taxon>Bacteria</taxon>
        <taxon>Bacillati</taxon>
        <taxon>Actinomycetota</taxon>
        <taxon>Actinomycetes</taxon>
        <taxon>Kitasatosporales</taxon>
        <taxon>Streptomycetaceae</taxon>
        <taxon>Streptomyces</taxon>
    </lineage>
</organism>
<dbReference type="InterPro" id="IPR018702">
    <property type="entry name" value="DUF2207"/>
</dbReference>
<accession>A0ABP6MA74</accession>
<keyword evidence="2" id="KW-1133">Transmembrane helix</keyword>
<evidence type="ECO:0000313" key="5">
    <source>
        <dbReference type="EMBL" id="GAA3088687.1"/>
    </source>
</evidence>
<comment type="caution">
    <text evidence="5">The sequence shown here is derived from an EMBL/GenBank/DDBJ whole genome shotgun (WGS) entry which is preliminary data.</text>
</comment>
<keyword evidence="2" id="KW-0472">Membrane</keyword>
<evidence type="ECO:0000313" key="6">
    <source>
        <dbReference type="Proteomes" id="UP001501637"/>
    </source>
</evidence>
<protein>
    <submittedName>
        <fullName evidence="5">DUF2207 domain-containing protein</fullName>
    </submittedName>
</protein>
<reference evidence="6" key="1">
    <citation type="journal article" date="2019" name="Int. J. Syst. Evol. Microbiol.">
        <title>The Global Catalogue of Microorganisms (GCM) 10K type strain sequencing project: providing services to taxonomists for standard genome sequencing and annotation.</title>
        <authorList>
            <consortium name="The Broad Institute Genomics Platform"/>
            <consortium name="The Broad Institute Genome Sequencing Center for Infectious Disease"/>
            <person name="Wu L."/>
            <person name="Ma J."/>
        </authorList>
    </citation>
    <scope>NUCLEOTIDE SEQUENCE [LARGE SCALE GENOMIC DNA]</scope>
    <source>
        <strain evidence="6">JCM 9092</strain>
    </source>
</reference>
<name>A0ABP6MA74_9ACTN</name>
<feature type="compositionally biased region" description="Gly residues" evidence="1">
    <location>
        <begin position="540"/>
        <end position="574"/>
    </location>
</feature>